<dbReference type="EC" id="2.7.7.87" evidence="3 13"/>
<dbReference type="Pfam" id="PF03481">
    <property type="entry name" value="Sua5_C"/>
    <property type="match status" value="1"/>
</dbReference>
<dbReference type="InterPro" id="IPR006070">
    <property type="entry name" value="Sua5-like_dom"/>
</dbReference>
<evidence type="ECO:0000259" key="14">
    <source>
        <dbReference type="PROSITE" id="PS51163"/>
    </source>
</evidence>
<evidence type="ECO:0000256" key="10">
    <source>
        <dbReference type="ARBA" id="ARBA00022840"/>
    </source>
</evidence>
<dbReference type="PIRSF" id="PIRSF004930">
    <property type="entry name" value="Tln_factor_SUA5"/>
    <property type="match status" value="1"/>
</dbReference>
<dbReference type="InterPro" id="IPR050156">
    <property type="entry name" value="TC-AMP_synthase_SUA5"/>
</dbReference>
<proteinExistence type="inferred from homology"/>
<keyword evidence="10 13" id="KW-0067">ATP-binding</keyword>
<dbReference type="RefSeq" id="WP_345824740.1">
    <property type="nucleotide sequence ID" value="NZ_JBDIML010000002.1"/>
</dbReference>
<evidence type="ECO:0000313" key="15">
    <source>
        <dbReference type="EMBL" id="MEN2767280.1"/>
    </source>
</evidence>
<accession>A0ABU9XG77</accession>
<protein>
    <recommendedName>
        <fullName evidence="4 13">Threonylcarbamoyl-AMP synthase</fullName>
        <shortName evidence="13">TC-AMP synthase</shortName>
        <ecNumber evidence="3 13">2.7.7.87</ecNumber>
    </recommendedName>
    <alternativeName>
        <fullName evidence="11 13">L-threonylcarbamoyladenylate synthase</fullName>
    </alternativeName>
</protein>
<comment type="caution">
    <text evidence="15">The sequence shown here is derived from an EMBL/GenBank/DDBJ whole genome shotgun (WGS) entry which is preliminary data.</text>
</comment>
<evidence type="ECO:0000256" key="12">
    <source>
        <dbReference type="ARBA" id="ARBA00048366"/>
    </source>
</evidence>
<evidence type="ECO:0000256" key="5">
    <source>
        <dbReference type="ARBA" id="ARBA00022490"/>
    </source>
</evidence>
<evidence type="ECO:0000256" key="4">
    <source>
        <dbReference type="ARBA" id="ARBA00015492"/>
    </source>
</evidence>
<comment type="subcellular location">
    <subcellularLocation>
        <location evidence="1 13">Cytoplasm</location>
    </subcellularLocation>
</comment>
<dbReference type="EMBL" id="JBDIML010000002">
    <property type="protein sequence ID" value="MEN2767280.1"/>
    <property type="molecule type" value="Genomic_DNA"/>
</dbReference>
<feature type="domain" description="YrdC-like" evidence="14">
    <location>
        <begin position="17"/>
        <end position="203"/>
    </location>
</feature>
<gene>
    <name evidence="15" type="ORF">ABC228_08770</name>
</gene>
<keyword evidence="16" id="KW-1185">Reference proteome</keyword>
<dbReference type="InterPro" id="IPR017945">
    <property type="entry name" value="DHBP_synth_RibB-like_a/b_dom"/>
</dbReference>
<dbReference type="InterPro" id="IPR005145">
    <property type="entry name" value="Sua5_C"/>
</dbReference>
<evidence type="ECO:0000256" key="11">
    <source>
        <dbReference type="ARBA" id="ARBA00029774"/>
    </source>
</evidence>
<dbReference type="PANTHER" id="PTHR17490:SF16">
    <property type="entry name" value="THREONYLCARBAMOYL-AMP SYNTHASE"/>
    <property type="match status" value="1"/>
</dbReference>
<reference evidence="15 16" key="1">
    <citation type="submission" date="2024-05" db="EMBL/GenBank/DDBJ databases">
        <authorList>
            <person name="Haq I."/>
            <person name="Ullah Z."/>
            <person name="Ahmad R."/>
            <person name="Li M."/>
            <person name="Tong Y."/>
        </authorList>
    </citation>
    <scope>NUCLEOTIDE SEQUENCE [LARGE SCALE GENOMIC DNA]</scope>
    <source>
        <strain evidence="15 16">16A2E</strain>
    </source>
</reference>
<organism evidence="15 16">
    <name type="scientific">Ornithinibacillus xuwenensis</name>
    <dbReference type="NCBI Taxonomy" id="3144668"/>
    <lineage>
        <taxon>Bacteria</taxon>
        <taxon>Bacillati</taxon>
        <taxon>Bacillota</taxon>
        <taxon>Bacilli</taxon>
        <taxon>Bacillales</taxon>
        <taxon>Bacillaceae</taxon>
        <taxon>Ornithinibacillus</taxon>
    </lineage>
</organism>
<dbReference type="Pfam" id="PF01300">
    <property type="entry name" value="Sua5_yciO_yrdC"/>
    <property type="match status" value="1"/>
</dbReference>
<comment type="catalytic activity">
    <reaction evidence="12 13">
        <text>L-threonine + hydrogencarbonate + ATP = L-threonylcarbamoyladenylate + diphosphate + H2O</text>
        <dbReference type="Rhea" id="RHEA:36407"/>
        <dbReference type="ChEBI" id="CHEBI:15377"/>
        <dbReference type="ChEBI" id="CHEBI:17544"/>
        <dbReference type="ChEBI" id="CHEBI:30616"/>
        <dbReference type="ChEBI" id="CHEBI:33019"/>
        <dbReference type="ChEBI" id="CHEBI:57926"/>
        <dbReference type="ChEBI" id="CHEBI:73682"/>
        <dbReference type="EC" id="2.7.7.87"/>
    </reaction>
</comment>
<evidence type="ECO:0000256" key="9">
    <source>
        <dbReference type="ARBA" id="ARBA00022741"/>
    </source>
</evidence>
<dbReference type="PROSITE" id="PS51163">
    <property type="entry name" value="YRDC"/>
    <property type="match status" value="1"/>
</dbReference>
<keyword evidence="8 13" id="KW-0548">Nucleotidyltransferase</keyword>
<keyword evidence="5 13" id="KW-0963">Cytoplasm</keyword>
<comment type="similarity">
    <text evidence="2 13">Belongs to the SUA5 family.</text>
</comment>
<dbReference type="Gene3D" id="3.90.870.10">
    <property type="entry name" value="DHBP synthase"/>
    <property type="match status" value="1"/>
</dbReference>
<evidence type="ECO:0000256" key="13">
    <source>
        <dbReference type="PIRNR" id="PIRNR004930"/>
    </source>
</evidence>
<evidence type="ECO:0000256" key="7">
    <source>
        <dbReference type="ARBA" id="ARBA00022694"/>
    </source>
</evidence>
<dbReference type="GO" id="GO:0061710">
    <property type="term" value="F:L-threonylcarbamoyladenylate synthase"/>
    <property type="evidence" value="ECO:0007669"/>
    <property type="project" value="UniProtKB-EC"/>
</dbReference>
<name>A0ABU9XG77_9BACI</name>
<evidence type="ECO:0000256" key="2">
    <source>
        <dbReference type="ARBA" id="ARBA00007663"/>
    </source>
</evidence>
<dbReference type="NCBIfam" id="TIGR00057">
    <property type="entry name" value="L-threonylcarbamoyladenylate synthase"/>
    <property type="match status" value="1"/>
</dbReference>
<keyword evidence="9 13" id="KW-0547">Nucleotide-binding</keyword>
<evidence type="ECO:0000256" key="6">
    <source>
        <dbReference type="ARBA" id="ARBA00022679"/>
    </source>
</evidence>
<dbReference type="Gene3D" id="3.40.50.11030">
    <property type="entry name" value="Threonylcarbamoyl-AMP synthase, C-terminal domain"/>
    <property type="match status" value="1"/>
</dbReference>
<evidence type="ECO:0000313" key="16">
    <source>
        <dbReference type="Proteomes" id="UP001444625"/>
    </source>
</evidence>
<evidence type="ECO:0000256" key="1">
    <source>
        <dbReference type="ARBA" id="ARBA00004496"/>
    </source>
</evidence>
<evidence type="ECO:0000256" key="3">
    <source>
        <dbReference type="ARBA" id="ARBA00012584"/>
    </source>
</evidence>
<evidence type="ECO:0000256" key="8">
    <source>
        <dbReference type="ARBA" id="ARBA00022695"/>
    </source>
</evidence>
<keyword evidence="6 13" id="KW-0808">Transferase</keyword>
<dbReference type="InterPro" id="IPR010923">
    <property type="entry name" value="T(6)A37_SUA5"/>
</dbReference>
<keyword evidence="7 13" id="KW-0819">tRNA processing</keyword>
<dbReference type="InterPro" id="IPR038385">
    <property type="entry name" value="Sua5/YwlC_C"/>
</dbReference>
<dbReference type="SUPFAM" id="SSF55821">
    <property type="entry name" value="YrdC/RibB"/>
    <property type="match status" value="1"/>
</dbReference>
<comment type="function">
    <text evidence="13">Required for the formation of a threonylcarbamoyl group on adenosine at position 37 (t(6)A37) in tRNAs that read codons beginning with adenine.</text>
</comment>
<dbReference type="PANTHER" id="PTHR17490">
    <property type="entry name" value="SUA5"/>
    <property type="match status" value="1"/>
</dbReference>
<dbReference type="Proteomes" id="UP001444625">
    <property type="component" value="Unassembled WGS sequence"/>
</dbReference>
<sequence length="344" mass="36777">MTETKRWKLEKNGKLNEAMLLEAAEILKAGGTVAFPTETVYGLGADATNKNAVAEIFHAKGRPQDNPLIAHVATKEQLLDLVEDVPDYVYKLIDTFSPGPITYVLTSNGSCAENVTAGLSTVGVRIPSHPVAIALLKTCNIPVAAPSANLSGKPSPTTANHVWEDLKGRIAGLVDGGPTGVGVESTVIDCTQAIPVILRPGGISREELEEVVGKVIVDPALASTDSTDKPKAPGMKYTHYAPEVPMWLLEGGSEKVQQVVEQLATKGERVGVLASRDTIEKIEGAEKISLGESLEDIAANLYEGLRRFKQGEVDIILCETYPEIGIGQAIMNRLQKAATKYIKE</sequence>